<dbReference type="AlphaFoldDB" id="A0A2W7QEB2"/>
<dbReference type="Pfam" id="PF13619">
    <property type="entry name" value="KTSC"/>
    <property type="match status" value="1"/>
</dbReference>
<keyword evidence="3" id="KW-1185">Reference proteome</keyword>
<evidence type="ECO:0000313" key="3">
    <source>
        <dbReference type="Proteomes" id="UP000248882"/>
    </source>
</evidence>
<reference evidence="2 3" key="1">
    <citation type="submission" date="2018-06" db="EMBL/GenBank/DDBJ databases">
        <title>Genomic Encyclopedia of Archaeal and Bacterial Type Strains, Phase II (KMG-II): from individual species to whole genera.</title>
        <authorList>
            <person name="Goeker M."/>
        </authorList>
    </citation>
    <scope>NUCLEOTIDE SEQUENCE [LARGE SCALE GENOMIC DNA]</scope>
    <source>
        <strain evidence="2 3">DSM 19830</strain>
    </source>
</reference>
<gene>
    <name evidence="2" type="ORF">LV85_04188</name>
</gene>
<dbReference type="Proteomes" id="UP000248882">
    <property type="component" value="Unassembled WGS sequence"/>
</dbReference>
<dbReference type="InterPro" id="IPR001623">
    <property type="entry name" value="DnaJ_domain"/>
</dbReference>
<dbReference type="CDD" id="cd06257">
    <property type="entry name" value="DnaJ"/>
    <property type="match status" value="1"/>
</dbReference>
<proteinExistence type="predicted"/>
<dbReference type="PROSITE" id="PS50076">
    <property type="entry name" value="DNAJ_2"/>
    <property type="match status" value="1"/>
</dbReference>
<sequence>MLFISSKIGEQLNASSQSLRLIVLTVKLRRTFAPAKKKHMKRIKEYKKLFGVEKEIDLTILKKTYRNLVKEWHPDKFQEGDALKVEAELQSRRIIDGYHFLVSIAPETHEANLASYTETINVAGIADYHHKGMLLEITFVDGNTYEYFGVTPQVYQKMINSDKINRFAKRAIYPNYTYRKSKKSLEEA</sequence>
<feature type="domain" description="J" evidence="1">
    <location>
        <begin position="45"/>
        <end position="106"/>
    </location>
</feature>
<dbReference type="InterPro" id="IPR025309">
    <property type="entry name" value="KTSC_dom"/>
</dbReference>
<evidence type="ECO:0000259" key="1">
    <source>
        <dbReference type="PROSITE" id="PS50076"/>
    </source>
</evidence>
<dbReference type="EMBL" id="QKZT01000029">
    <property type="protein sequence ID" value="PZX46854.1"/>
    <property type="molecule type" value="Genomic_DNA"/>
</dbReference>
<organism evidence="2 3">
    <name type="scientific">Algoriphagus chordae</name>
    <dbReference type="NCBI Taxonomy" id="237019"/>
    <lineage>
        <taxon>Bacteria</taxon>
        <taxon>Pseudomonadati</taxon>
        <taxon>Bacteroidota</taxon>
        <taxon>Cytophagia</taxon>
        <taxon>Cytophagales</taxon>
        <taxon>Cyclobacteriaceae</taxon>
        <taxon>Algoriphagus</taxon>
    </lineage>
</organism>
<protein>
    <submittedName>
        <fullName evidence="2">KTSC domain-containing protein</fullName>
    </submittedName>
</protein>
<dbReference type="InterPro" id="IPR036869">
    <property type="entry name" value="J_dom_sf"/>
</dbReference>
<name>A0A2W7QEB2_9BACT</name>
<dbReference type="SUPFAM" id="SSF46565">
    <property type="entry name" value="Chaperone J-domain"/>
    <property type="match status" value="1"/>
</dbReference>
<accession>A0A2W7QEB2</accession>
<comment type="caution">
    <text evidence="2">The sequence shown here is derived from an EMBL/GenBank/DDBJ whole genome shotgun (WGS) entry which is preliminary data.</text>
</comment>
<evidence type="ECO:0000313" key="2">
    <source>
        <dbReference type="EMBL" id="PZX46854.1"/>
    </source>
</evidence>
<dbReference type="SMART" id="SM00271">
    <property type="entry name" value="DnaJ"/>
    <property type="match status" value="1"/>
</dbReference>
<dbReference type="Gene3D" id="1.10.287.110">
    <property type="entry name" value="DnaJ domain"/>
    <property type="match status" value="1"/>
</dbReference>